<feature type="binding site" evidence="3">
    <location>
        <position position="96"/>
    </location>
    <ligand>
        <name>substrate</name>
    </ligand>
</feature>
<feature type="binding site" description="via carbamate group" evidence="4">
    <location>
        <position position="152"/>
    </location>
    <ligand>
        <name>Zn(2+)</name>
        <dbReference type="ChEBI" id="CHEBI:29105"/>
        <label>1</label>
        <note>catalytic</note>
    </ligand>
</feature>
<feature type="binding site" evidence="3">
    <location>
        <position position="159"/>
    </location>
    <ligand>
        <name>substrate</name>
    </ligand>
</feature>
<keyword evidence="1 4" id="KW-0862">Zinc</keyword>
<dbReference type="InterPro" id="IPR011059">
    <property type="entry name" value="Metal-dep_hydrolase_composite"/>
</dbReference>
<feature type="binding site" evidence="4">
    <location>
        <position position="277"/>
    </location>
    <ligand>
        <name>Zn(2+)</name>
        <dbReference type="ChEBI" id="CHEBI:29105"/>
        <label>1</label>
        <note>catalytic</note>
    </ligand>
</feature>
<gene>
    <name evidence="7" type="ORF">IAB28_01380</name>
</gene>
<comment type="subcellular location">
    <subcellularLocation>
        <location evidence="1">Cytoplasm</location>
    </subcellularLocation>
</comment>
<dbReference type="GO" id="GO:0046872">
    <property type="term" value="F:metal ion binding"/>
    <property type="evidence" value="ECO:0007669"/>
    <property type="project" value="UniProtKB-KW"/>
</dbReference>
<comment type="caution">
    <text evidence="7">The sequence shown here is derived from an EMBL/GenBank/DDBJ whole genome shotgun (WGS) entry which is preliminary data.</text>
</comment>
<feature type="binding site" description="via carbamate group" evidence="4">
    <location>
        <position position="152"/>
    </location>
    <ligand>
        <name>Zn(2+)</name>
        <dbReference type="ChEBI" id="CHEBI:29105"/>
        <label>2</label>
        <note>catalytic</note>
    </ligand>
</feature>
<comment type="PTM">
    <text evidence="1">Carboxylation allows a single lysine to coordinate two zinc ions.</text>
</comment>
<feature type="binding site" evidence="4">
    <location>
        <position position="220"/>
    </location>
    <ligand>
        <name>Zn(2+)</name>
        <dbReference type="ChEBI" id="CHEBI:29105"/>
        <label>2</label>
        <note>catalytic</note>
    </ligand>
</feature>
<proteinExistence type="inferred from homology"/>
<dbReference type="InterPro" id="IPR050378">
    <property type="entry name" value="Metallo-dep_Hydrolases_sf"/>
</dbReference>
<feature type="active site" description="Proton acceptor" evidence="2">
    <location>
        <position position="277"/>
    </location>
</feature>
<dbReference type="PANTHER" id="PTHR11647:SF1">
    <property type="entry name" value="COLLAPSIN RESPONSE MEDIATOR PROTEIN"/>
    <property type="match status" value="1"/>
</dbReference>
<comment type="similarity">
    <text evidence="1">Belongs to the peptidase M38 family.</text>
</comment>
<dbReference type="GO" id="GO:0005737">
    <property type="term" value="C:cytoplasm"/>
    <property type="evidence" value="ECO:0007669"/>
    <property type="project" value="UniProtKB-SubCell"/>
</dbReference>
<dbReference type="InterPro" id="IPR010229">
    <property type="entry name" value="Pept_M38_dipep"/>
</dbReference>
<keyword evidence="1 7" id="KW-0378">Hydrolase</keyword>
<dbReference type="PANTHER" id="PTHR11647">
    <property type="entry name" value="HYDRANTOINASE/DIHYDROPYRIMIDINASE FAMILY MEMBER"/>
    <property type="match status" value="1"/>
</dbReference>
<reference evidence="7" key="1">
    <citation type="submission" date="2020-10" db="EMBL/GenBank/DDBJ databases">
        <authorList>
            <person name="Gilroy R."/>
        </authorList>
    </citation>
    <scope>NUCLEOTIDE SEQUENCE</scope>
    <source>
        <strain evidence="7">CHK180-2868</strain>
    </source>
</reference>
<comment type="cofactor">
    <cofactor evidence="1 4">
        <name>Zn(2+)</name>
        <dbReference type="ChEBI" id="CHEBI:29105"/>
    </cofactor>
    <text evidence="1 4">Binds 2 Zn(2+) ions per subunit.</text>
</comment>
<evidence type="ECO:0000256" key="1">
    <source>
        <dbReference type="PIRNR" id="PIRNR001238"/>
    </source>
</evidence>
<dbReference type="GO" id="GO:0006508">
    <property type="term" value="P:proteolysis"/>
    <property type="evidence" value="ECO:0007669"/>
    <property type="project" value="UniProtKB-KW"/>
</dbReference>
<reference evidence="7" key="2">
    <citation type="journal article" date="2021" name="PeerJ">
        <title>Extensive microbial diversity within the chicken gut microbiome revealed by metagenomics and culture.</title>
        <authorList>
            <person name="Gilroy R."/>
            <person name="Ravi A."/>
            <person name="Getino M."/>
            <person name="Pursley I."/>
            <person name="Horton D.L."/>
            <person name="Alikhan N.F."/>
            <person name="Baker D."/>
            <person name="Gharbi K."/>
            <person name="Hall N."/>
            <person name="Watson M."/>
            <person name="Adriaenssens E.M."/>
            <person name="Foster-Nyarko E."/>
            <person name="Jarju S."/>
            <person name="Secka A."/>
            <person name="Antonio M."/>
            <person name="Oren A."/>
            <person name="Chaudhuri R.R."/>
            <person name="La Ragione R."/>
            <person name="Hildebrand F."/>
            <person name="Pallen M.J."/>
        </authorList>
    </citation>
    <scope>NUCLEOTIDE SEQUENCE</scope>
    <source>
        <strain evidence="7">CHK180-2868</strain>
    </source>
</reference>
<keyword evidence="1" id="KW-0482">Metalloprotease</keyword>
<dbReference type="NCBIfam" id="TIGR01975">
    <property type="entry name" value="isoAsp_dipep"/>
    <property type="match status" value="1"/>
</dbReference>
<evidence type="ECO:0000313" key="8">
    <source>
        <dbReference type="Proteomes" id="UP000824250"/>
    </source>
</evidence>
<feature type="binding site" evidence="4">
    <location>
        <position position="191"/>
    </location>
    <ligand>
        <name>Zn(2+)</name>
        <dbReference type="ChEBI" id="CHEBI:29105"/>
        <label>2</label>
        <note>catalytic</note>
    </ligand>
</feature>
<dbReference type="EMBL" id="DVGC01000006">
    <property type="protein sequence ID" value="HIR04607.1"/>
    <property type="molecule type" value="Genomic_DNA"/>
</dbReference>
<dbReference type="Gene3D" id="3.20.20.140">
    <property type="entry name" value="Metal-dependent hydrolases"/>
    <property type="match status" value="1"/>
</dbReference>
<dbReference type="EC" id="3.4.19.-" evidence="1"/>
<organism evidence="7 8">
    <name type="scientific">Candidatus Copromonas faecavium</name>
    <name type="common">nom. illeg.</name>
    <dbReference type="NCBI Taxonomy" id="2840740"/>
    <lineage>
        <taxon>Bacteria</taxon>
        <taxon>Bacillati</taxon>
        <taxon>Bacillota</taxon>
        <taxon>Clostridia</taxon>
        <taxon>Lachnospirales</taxon>
        <taxon>Lachnospiraceae</taxon>
        <taxon>Candidatus Copromonas (nom. illeg.)</taxon>
    </lineage>
</organism>
<dbReference type="SUPFAM" id="SSF51556">
    <property type="entry name" value="Metallo-dependent hydrolases"/>
    <property type="match status" value="1"/>
</dbReference>
<feature type="binding site" evidence="3">
    <location>
        <position position="127"/>
    </location>
    <ligand>
        <name>substrate</name>
    </ligand>
</feature>
<sequence length="382" mass="40819">MLLIKGAEVYAPEYLGKLDILVAGGKIERIGEKLPEYEGCEVMDGEGKIVTPGIIDRHVHVTGGGGEGSFHTQAPPVQLSSLLQGGVTTVIGLLGTDGISRSVENLVAKTKALKEEGISAYCLCGAYGYPSPTITGSVSKDIMFIDEILGLKLAVSDHRAPNISVEELIRLGSDVRTAGMLSGKAGFITLHMGDDERALEPVFEALKRTSIPVKTFQPTHVGRASKLQEDAFKLAKMGGTIDFTCGQSESKFRSVDESLKAAARAQVPMDKITISSDGQGSWSNYDADGRLVEMGVSDVDTIYRQIVYEVKTAQMPLAEALTYGTINVAKALELYPKKGVVREGSDGDLLLLNADLSMNAVIANGTVMMKDGVLQKKGTYEK</sequence>
<comment type="function">
    <text evidence="1">Catalyzes the hydrolytic cleavage of a subset of L-isoaspartyl (L-beta-aspartyl) dipeptides. Used to degrade proteins damaged by L-isoaspartyl residues formation.</text>
</comment>
<protein>
    <recommendedName>
        <fullName evidence="1">Isoaspartyl dipeptidase</fullName>
        <ecNumber evidence="1">3.4.19.-</ecNumber>
    </recommendedName>
</protein>
<dbReference type="Gene3D" id="2.30.40.10">
    <property type="entry name" value="Urease, subunit C, domain 1"/>
    <property type="match status" value="1"/>
</dbReference>
<keyword evidence="1" id="KW-0645">Protease</keyword>
<feature type="modified residue" description="N6-carboxylysine" evidence="5">
    <location>
        <position position="152"/>
    </location>
</feature>
<dbReference type="PIRSF" id="PIRSF001238">
    <property type="entry name" value="IadA"/>
    <property type="match status" value="1"/>
</dbReference>
<feature type="binding site" evidence="4">
    <location>
        <position position="58"/>
    </location>
    <ligand>
        <name>Zn(2+)</name>
        <dbReference type="ChEBI" id="CHEBI:29105"/>
        <label>1</label>
        <note>catalytic</note>
    </ligand>
</feature>
<comment type="PTM">
    <text evidence="5">Carbamylation allows a single lysine to coordinate two zinc ions.</text>
</comment>
<feature type="binding site" evidence="3">
    <location>
        <position position="223"/>
    </location>
    <ligand>
        <name>substrate</name>
    </ligand>
</feature>
<keyword evidence="1 4" id="KW-0479">Metal-binding</keyword>
<evidence type="ECO:0000259" key="6">
    <source>
        <dbReference type="Pfam" id="PF01979"/>
    </source>
</evidence>
<evidence type="ECO:0000256" key="2">
    <source>
        <dbReference type="PIRSR" id="PIRSR001238-1"/>
    </source>
</evidence>
<evidence type="ECO:0000313" key="7">
    <source>
        <dbReference type="EMBL" id="HIR04607.1"/>
    </source>
</evidence>
<dbReference type="SUPFAM" id="SSF51338">
    <property type="entry name" value="Composite domain of metallo-dependent hydrolases"/>
    <property type="match status" value="1"/>
</dbReference>
<dbReference type="GO" id="GO:0008798">
    <property type="term" value="F:beta-aspartyl-peptidase activity"/>
    <property type="evidence" value="ECO:0007669"/>
    <property type="project" value="InterPro"/>
</dbReference>
<name>A0A9D1D4D0_9FIRM</name>
<feature type="domain" description="Amidohydrolase-related" evidence="6">
    <location>
        <begin position="237"/>
        <end position="365"/>
    </location>
</feature>
<evidence type="ECO:0000256" key="4">
    <source>
        <dbReference type="PIRSR" id="PIRSR001238-3"/>
    </source>
</evidence>
<feature type="binding site" evidence="3">
    <location>
        <begin position="65"/>
        <end position="67"/>
    </location>
    <ligand>
        <name>substrate</name>
    </ligand>
</feature>
<dbReference type="InterPro" id="IPR032466">
    <property type="entry name" value="Metal_Hydrolase"/>
</dbReference>
<feature type="binding site" evidence="4">
    <location>
        <position position="60"/>
    </location>
    <ligand>
        <name>Zn(2+)</name>
        <dbReference type="ChEBI" id="CHEBI:29105"/>
        <label>1</label>
        <note>catalytic</note>
    </ligand>
</feature>
<dbReference type="AlphaFoldDB" id="A0A9D1D4D0"/>
<evidence type="ECO:0000256" key="3">
    <source>
        <dbReference type="PIRSR" id="PIRSR001238-2"/>
    </source>
</evidence>
<dbReference type="InterPro" id="IPR006680">
    <property type="entry name" value="Amidohydro-rel"/>
</dbReference>
<dbReference type="Proteomes" id="UP000824250">
    <property type="component" value="Unassembled WGS sequence"/>
</dbReference>
<dbReference type="Pfam" id="PF01979">
    <property type="entry name" value="Amidohydro_1"/>
    <property type="match status" value="1"/>
</dbReference>
<accession>A0A9D1D4D0</accession>
<evidence type="ECO:0000256" key="5">
    <source>
        <dbReference type="PIRSR" id="PIRSR001238-50"/>
    </source>
</evidence>
<dbReference type="GO" id="GO:0016810">
    <property type="term" value="F:hydrolase activity, acting on carbon-nitrogen (but not peptide) bonds"/>
    <property type="evidence" value="ECO:0007669"/>
    <property type="project" value="InterPro"/>
</dbReference>
<dbReference type="GO" id="GO:0008237">
    <property type="term" value="F:metallopeptidase activity"/>
    <property type="evidence" value="ECO:0007669"/>
    <property type="project" value="UniProtKB-KW"/>
</dbReference>
<feature type="binding site" evidence="3">
    <location>
        <position position="281"/>
    </location>
    <ligand>
        <name>substrate</name>
    </ligand>
</feature>